<dbReference type="Gene3D" id="3.90.1680.10">
    <property type="entry name" value="SOS response associated peptidase-like"/>
    <property type="match status" value="1"/>
</dbReference>
<accession>A0A5N3P486</accession>
<dbReference type="PANTHER" id="PTHR13604">
    <property type="entry name" value="DC12-RELATED"/>
    <property type="match status" value="1"/>
</dbReference>
<evidence type="ECO:0000313" key="11">
    <source>
        <dbReference type="Proteomes" id="UP000325684"/>
    </source>
</evidence>
<keyword evidence="5" id="KW-0190">Covalent protein-DNA linkage</keyword>
<keyword evidence="4 8" id="KW-0378">Hydrolase</keyword>
<reference evidence="10 11" key="1">
    <citation type="journal article" date="2019" name="Microorganisms">
        <title>Genome Insights into the Novel Species Microvirga brassicacearum, a Rapeseed Endophyte with Biotechnological Potential.</title>
        <authorList>
            <person name="Jimenez-Gomez A."/>
            <person name="Saati-Santamaria Z."/>
            <person name="Igual J.M."/>
            <person name="Rivas R."/>
            <person name="Mateos P.F."/>
            <person name="Garcia-Fraile P."/>
        </authorList>
    </citation>
    <scope>NUCLEOTIDE SEQUENCE [LARGE SCALE GENOMIC DNA]</scope>
    <source>
        <strain evidence="10 11">CDVBN77</strain>
    </source>
</reference>
<dbReference type="AlphaFoldDB" id="A0A5N3P486"/>
<evidence type="ECO:0000313" key="10">
    <source>
        <dbReference type="EMBL" id="KAB0264461.1"/>
    </source>
</evidence>
<evidence type="ECO:0000256" key="4">
    <source>
        <dbReference type="ARBA" id="ARBA00022801"/>
    </source>
</evidence>
<dbReference type="GO" id="GO:0106300">
    <property type="term" value="P:protein-DNA covalent cross-linking repair"/>
    <property type="evidence" value="ECO:0007669"/>
    <property type="project" value="InterPro"/>
</dbReference>
<evidence type="ECO:0000256" key="3">
    <source>
        <dbReference type="ARBA" id="ARBA00022763"/>
    </source>
</evidence>
<gene>
    <name evidence="10" type="ORF">FEZ63_22775</name>
</gene>
<keyword evidence="11" id="KW-1185">Reference proteome</keyword>
<evidence type="ECO:0000256" key="1">
    <source>
        <dbReference type="ARBA" id="ARBA00008136"/>
    </source>
</evidence>
<keyword evidence="6" id="KW-0238">DNA-binding</keyword>
<evidence type="ECO:0000256" key="2">
    <source>
        <dbReference type="ARBA" id="ARBA00022670"/>
    </source>
</evidence>
<dbReference type="OrthoDB" id="9782620at2"/>
<protein>
    <recommendedName>
        <fullName evidence="8">Abasic site processing protein</fullName>
        <ecNumber evidence="8">3.4.-.-</ecNumber>
    </recommendedName>
</protein>
<dbReference type="GO" id="GO:0016829">
    <property type="term" value="F:lyase activity"/>
    <property type="evidence" value="ECO:0007669"/>
    <property type="project" value="UniProtKB-KW"/>
</dbReference>
<dbReference type="InterPro" id="IPR036590">
    <property type="entry name" value="SRAP-like"/>
</dbReference>
<keyword evidence="7" id="KW-0456">Lyase</keyword>
<feature type="region of interest" description="Disordered" evidence="9">
    <location>
        <begin position="212"/>
        <end position="246"/>
    </location>
</feature>
<name>A0A5N3P486_9HYPH</name>
<dbReference type="SUPFAM" id="SSF143081">
    <property type="entry name" value="BB1717-like"/>
    <property type="match status" value="1"/>
</dbReference>
<dbReference type="EC" id="3.4.-.-" evidence="8"/>
<feature type="compositionally biased region" description="Basic and acidic residues" evidence="9">
    <location>
        <begin position="233"/>
        <end position="246"/>
    </location>
</feature>
<dbReference type="PANTHER" id="PTHR13604:SF0">
    <property type="entry name" value="ABASIC SITE PROCESSING PROTEIN HMCES"/>
    <property type="match status" value="1"/>
</dbReference>
<evidence type="ECO:0000256" key="5">
    <source>
        <dbReference type="ARBA" id="ARBA00023124"/>
    </source>
</evidence>
<dbReference type="GO" id="GO:0003697">
    <property type="term" value="F:single-stranded DNA binding"/>
    <property type="evidence" value="ECO:0007669"/>
    <property type="project" value="InterPro"/>
</dbReference>
<dbReference type="GO" id="GO:0008233">
    <property type="term" value="F:peptidase activity"/>
    <property type="evidence" value="ECO:0007669"/>
    <property type="project" value="UniProtKB-KW"/>
</dbReference>
<keyword evidence="2 8" id="KW-0645">Protease</keyword>
<proteinExistence type="inferred from homology"/>
<evidence type="ECO:0000256" key="9">
    <source>
        <dbReference type="SAM" id="MobiDB-lite"/>
    </source>
</evidence>
<evidence type="ECO:0000256" key="8">
    <source>
        <dbReference type="RuleBase" id="RU364100"/>
    </source>
</evidence>
<evidence type="ECO:0000256" key="6">
    <source>
        <dbReference type="ARBA" id="ARBA00023125"/>
    </source>
</evidence>
<keyword evidence="3" id="KW-0227">DNA damage</keyword>
<comment type="similarity">
    <text evidence="1 8">Belongs to the SOS response-associated peptidase family.</text>
</comment>
<dbReference type="EMBL" id="VCMV01000071">
    <property type="protein sequence ID" value="KAB0264461.1"/>
    <property type="molecule type" value="Genomic_DNA"/>
</dbReference>
<evidence type="ECO:0000256" key="7">
    <source>
        <dbReference type="ARBA" id="ARBA00023239"/>
    </source>
</evidence>
<dbReference type="Proteomes" id="UP000325684">
    <property type="component" value="Unassembled WGS sequence"/>
</dbReference>
<sequence length="246" mass="28048">MCGRFTITLAPETYRDFFDYSERPNFPARFNVAPTQPVPIVVADRGGRHFQLVRWGFLPEWVKDPKAFPLLLNARGETLDAKPAFQAAFKRRRCIFLADGFYEWRRQGNDKSPFLVRRRDRMPLPMAGLWETYSDASGGEIDTAAIVTTMANGVLAPIHDRMPVILSREDVATWLDPTSENTKDVMRLVRPCPEEWLDMVPVSRRVNKVENDDAGLMEPVTAPELPVAGSGRRRPERDEDAQGRLF</sequence>
<dbReference type="InterPro" id="IPR003738">
    <property type="entry name" value="SRAP"/>
</dbReference>
<dbReference type="GO" id="GO:0006508">
    <property type="term" value="P:proteolysis"/>
    <property type="evidence" value="ECO:0007669"/>
    <property type="project" value="UniProtKB-KW"/>
</dbReference>
<comment type="caution">
    <text evidence="10">The sequence shown here is derived from an EMBL/GenBank/DDBJ whole genome shotgun (WGS) entry which is preliminary data.</text>
</comment>
<dbReference type="Pfam" id="PF02586">
    <property type="entry name" value="SRAP"/>
    <property type="match status" value="1"/>
</dbReference>
<dbReference type="RefSeq" id="WP_150949227.1">
    <property type="nucleotide sequence ID" value="NZ_VCMV01000071.1"/>
</dbReference>
<organism evidence="10 11">
    <name type="scientific">Microvirga brassicacearum</name>
    <dbReference type="NCBI Taxonomy" id="2580413"/>
    <lineage>
        <taxon>Bacteria</taxon>
        <taxon>Pseudomonadati</taxon>
        <taxon>Pseudomonadota</taxon>
        <taxon>Alphaproteobacteria</taxon>
        <taxon>Hyphomicrobiales</taxon>
        <taxon>Methylobacteriaceae</taxon>
        <taxon>Microvirga</taxon>
    </lineage>
</organism>